<evidence type="ECO:0000256" key="1">
    <source>
        <dbReference type="SAM" id="Phobius"/>
    </source>
</evidence>
<keyword evidence="1" id="KW-1133">Transmembrane helix</keyword>
<protein>
    <submittedName>
        <fullName evidence="3">Flp pilus assembly protein CpaB</fullName>
    </submittedName>
</protein>
<proteinExistence type="predicted"/>
<accession>A0A7X9IKW1</accession>
<evidence type="ECO:0000313" key="3">
    <source>
        <dbReference type="EMBL" id="NMC64120.1"/>
    </source>
</evidence>
<keyword evidence="1" id="KW-0812">Transmembrane</keyword>
<feature type="domain" description="Flp pilus assembly protein RcpC/CpaB" evidence="2">
    <location>
        <begin position="155"/>
        <end position="237"/>
    </location>
</feature>
<reference evidence="3 4" key="1">
    <citation type="journal article" date="2020" name="Biotechnol. Biofuels">
        <title>New insights from the biogas microbiome by comprehensive genome-resolved metagenomics of nearly 1600 species originating from multiple anaerobic digesters.</title>
        <authorList>
            <person name="Campanaro S."/>
            <person name="Treu L."/>
            <person name="Rodriguez-R L.M."/>
            <person name="Kovalovszki A."/>
            <person name="Ziels R.M."/>
            <person name="Maus I."/>
            <person name="Zhu X."/>
            <person name="Kougias P.G."/>
            <person name="Basile A."/>
            <person name="Luo G."/>
            <person name="Schluter A."/>
            <person name="Konstantinidis K.T."/>
            <person name="Angelidaki I."/>
        </authorList>
    </citation>
    <scope>NUCLEOTIDE SEQUENCE [LARGE SCALE GENOMIC DNA]</scope>
    <source>
        <strain evidence="3">AS27yjCOA_65</strain>
    </source>
</reference>
<keyword evidence="1" id="KW-0472">Membrane</keyword>
<evidence type="ECO:0000313" key="4">
    <source>
        <dbReference type="Proteomes" id="UP000524246"/>
    </source>
</evidence>
<organism evidence="3 4">
    <name type="scientific">SAR324 cluster bacterium</name>
    <dbReference type="NCBI Taxonomy" id="2024889"/>
    <lineage>
        <taxon>Bacteria</taxon>
        <taxon>Deltaproteobacteria</taxon>
        <taxon>SAR324 cluster</taxon>
    </lineage>
</organism>
<comment type="caution">
    <text evidence="3">The sequence shown here is derived from an EMBL/GenBank/DDBJ whole genome shotgun (WGS) entry which is preliminary data.</text>
</comment>
<name>A0A7X9IKW1_9DELT</name>
<dbReference type="Proteomes" id="UP000524246">
    <property type="component" value="Unassembled WGS sequence"/>
</dbReference>
<evidence type="ECO:0000259" key="2">
    <source>
        <dbReference type="Pfam" id="PF16976"/>
    </source>
</evidence>
<feature type="transmembrane region" description="Helical" evidence="1">
    <location>
        <begin position="36"/>
        <end position="57"/>
    </location>
</feature>
<dbReference type="InterPro" id="IPR017592">
    <property type="entry name" value="Pilus_assmbl_Flp-typ_CpaB"/>
</dbReference>
<dbReference type="AlphaFoldDB" id="A0A7X9IKW1"/>
<sequence length="237" mass="25478">MAISTKDWKTSDTDFDIAGLKKGSFGGRTKRKNKNAVLALASLAFVLVFVMLVAILLKETSKAKSEVKERVVVVTEPAKEAPVPMANVLVPVQEIEAGKSLDPQMFKMIEKPAMSVSEDAVRSFEEIRNLYPRSILAANQPLVKDLFTAVRPPNQVSAKIPVGFRAVTINVNATSAVEGWANPGANVDVHWVSNITGEQTATLLVQNAKILSAERQVEGQNVGTAAVVPTTVTLLVS</sequence>
<dbReference type="Pfam" id="PF16976">
    <property type="entry name" value="RcpC"/>
    <property type="match status" value="1"/>
</dbReference>
<dbReference type="InterPro" id="IPR031571">
    <property type="entry name" value="RcpC_dom"/>
</dbReference>
<dbReference type="NCBIfam" id="TIGR03177">
    <property type="entry name" value="pilus_cpaB"/>
    <property type="match status" value="1"/>
</dbReference>
<gene>
    <name evidence="3" type="primary">cpaB</name>
    <name evidence="3" type="ORF">GYA55_13230</name>
</gene>
<dbReference type="EMBL" id="JAAZON010000604">
    <property type="protein sequence ID" value="NMC64120.1"/>
    <property type="molecule type" value="Genomic_DNA"/>
</dbReference>